<accession>A0ABX5YTJ2</accession>
<reference evidence="1 2" key="1">
    <citation type="submission" date="2019-08" db="EMBL/GenBank/DDBJ databases">
        <title>Deep-cultivation of Planctomycetes and their phenomic and genomic characterization uncovers novel biology.</title>
        <authorList>
            <person name="Wiegand S."/>
            <person name="Jogler M."/>
            <person name="Boedeker C."/>
            <person name="Pinto D."/>
            <person name="Vollmers J."/>
            <person name="Rivas-Marin E."/>
            <person name="Kohn T."/>
            <person name="Peeters S.H."/>
            <person name="Heuer A."/>
            <person name="Rast P."/>
            <person name="Oberbeckmann S."/>
            <person name="Bunk B."/>
            <person name="Jeske O."/>
            <person name="Meyerdierks A."/>
            <person name="Storesund J.E."/>
            <person name="Kallscheuer N."/>
            <person name="Luecker S."/>
            <person name="Lage O.M."/>
            <person name="Pohl T."/>
            <person name="Merkel B.J."/>
            <person name="Hornburger P."/>
            <person name="Mueller R.-W."/>
            <person name="Bruemmer F."/>
            <person name="Labrenz M."/>
            <person name="Spormann A.M."/>
            <person name="Op den Camp H."/>
            <person name="Overmann J."/>
            <person name="Amann R."/>
            <person name="Jetten M.S.M."/>
            <person name="Mascher T."/>
            <person name="Medema M.H."/>
            <person name="Devos D.P."/>
            <person name="Kaster A.-K."/>
            <person name="Ovreas L."/>
            <person name="Rohde M."/>
            <person name="Galperin M.Y."/>
            <person name="Jogler C."/>
        </authorList>
    </citation>
    <scope>NUCLEOTIDE SEQUENCE [LARGE SCALE GENOMIC DNA]</scope>
    <source>
        <strain evidence="1 2">DSM 8797</strain>
    </source>
</reference>
<proteinExistence type="predicted"/>
<gene>
    <name evidence="1" type="ORF">GmarT_48150</name>
</gene>
<keyword evidence="2" id="KW-1185">Reference proteome</keyword>
<dbReference type="EMBL" id="CP042910">
    <property type="protein sequence ID" value="QEG18920.1"/>
    <property type="molecule type" value="Genomic_DNA"/>
</dbReference>
<evidence type="ECO:0008006" key="3">
    <source>
        <dbReference type="Google" id="ProtNLM"/>
    </source>
</evidence>
<organism evidence="1 2">
    <name type="scientific">Gimesia maris</name>
    <dbReference type="NCBI Taxonomy" id="122"/>
    <lineage>
        <taxon>Bacteria</taxon>
        <taxon>Pseudomonadati</taxon>
        <taxon>Planctomycetota</taxon>
        <taxon>Planctomycetia</taxon>
        <taxon>Planctomycetales</taxon>
        <taxon>Planctomycetaceae</taxon>
        <taxon>Gimesia</taxon>
    </lineage>
</organism>
<protein>
    <recommendedName>
        <fullName evidence="3">Twin-arginine translocase TatA/TatE family subunit</fullName>
    </recommendedName>
</protein>
<evidence type="ECO:0000313" key="1">
    <source>
        <dbReference type="EMBL" id="QEG18920.1"/>
    </source>
</evidence>
<sequence length="41" mass="4427">MNYDFALALLVLLALVVIGKPQVLREVAKLAREIASVFGKG</sequence>
<dbReference type="Proteomes" id="UP000322887">
    <property type="component" value="Chromosome"/>
</dbReference>
<name>A0ABX5YTJ2_9PLAN</name>
<evidence type="ECO:0000313" key="2">
    <source>
        <dbReference type="Proteomes" id="UP000322887"/>
    </source>
</evidence>